<reference evidence="1" key="1">
    <citation type="submission" date="2020-11" db="EMBL/GenBank/DDBJ databases">
        <authorList>
            <person name="Tran Van P."/>
        </authorList>
    </citation>
    <scope>NUCLEOTIDE SEQUENCE</scope>
</reference>
<dbReference type="AlphaFoldDB" id="A0A7R9L1W0"/>
<proteinExistence type="predicted"/>
<sequence>MHINVGKFCGEAQRALKDRLQLLQNYVNSMGNTVSANCDWSKIPKPTEKHPKSIQLLMAQALS</sequence>
<gene>
    <name evidence="1" type="ORF">OSB1V03_LOCUS13932</name>
</gene>
<accession>A0A7R9L1W0</accession>
<organism evidence="1">
    <name type="scientific">Medioppia subpectinata</name>
    <dbReference type="NCBI Taxonomy" id="1979941"/>
    <lineage>
        <taxon>Eukaryota</taxon>
        <taxon>Metazoa</taxon>
        <taxon>Ecdysozoa</taxon>
        <taxon>Arthropoda</taxon>
        <taxon>Chelicerata</taxon>
        <taxon>Arachnida</taxon>
        <taxon>Acari</taxon>
        <taxon>Acariformes</taxon>
        <taxon>Sarcoptiformes</taxon>
        <taxon>Oribatida</taxon>
        <taxon>Brachypylina</taxon>
        <taxon>Oppioidea</taxon>
        <taxon>Oppiidae</taxon>
        <taxon>Medioppia</taxon>
    </lineage>
</organism>
<dbReference type="EMBL" id="CAJPIZ010012908">
    <property type="protein sequence ID" value="CAG2113965.1"/>
    <property type="molecule type" value="Genomic_DNA"/>
</dbReference>
<evidence type="ECO:0000313" key="2">
    <source>
        <dbReference type="Proteomes" id="UP000759131"/>
    </source>
</evidence>
<name>A0A7R9L1W0_9ACAR</name>
<evidence type="ECO:0000313" key="1">
    <source>
        <dbReference type="EMBL" id="CAD7633535.1"/>
    </source>
</evidence>
<keyword evidence="2" id="KW-1185">Reference proteome</keyword>
<dbReference type="EMBL" id="OC867483">
    <property type="protein sequence ID" value="CAD7633535.1"/>
    <property type="molecule type" value="Genomic_DNA"/>
</dbReference>
<dbReference type="Proteomes" id="UP000759131">
    <property type="component" value="Unassembled WGS sequence"/>
</dbReference>
<protein>
    <submittedName>
        <fullName evidence="1">Uncharacterized protein</fullName>
    </submittedName>
</protein>